<sequence length="16" mass="1922">MVSVHKNKFSPIRTYD</sequence>
<dbReference type="Proteomes" id="UP000410492">
    <property type="component" value="Unassembled WGS sequence"/>
</dbReference>
<proteinExistence type="predicted"/>
<name>A0A653BGX3_CALMS</name>
<keyword evidence="2" id="KW-1185">Reference proteome</keyword>
<evidence type="ECO:0000313" key="2">
    <source>
        <dbReference type="Proteomes" id="UP000410492"/>
    </source>
</evidence>
<organism evidence="1 2">
    <name type="scientific">Callosobruchus maculatus</name>
    <name type="common">Southern cowpea weevil</name>
    <name type="synonym">Pulse bruchid</name>
    <dbReference type="NCBI Taxonomy" id="64391"/>
    <lineage>
        <taxon>Eukaryota</taxon>
        <taxon>Metazoa</taxon>
        <taxon>Ecdysozoa</taxon>
        <taxon>Arthropoda</taxon>
        <taxon>Hexapoda</taxon>
        <taxon>Insecta</taxon>
        <taxon>Pterygota</taxon>
        <taxon>Neoptera</taxon>
        <taxon>Endopterygota</taxon>
        <taxon>Coleoptera</taxon>
        <taxon>Polyphaga</taxon>
        <taxon>Cucujiformia</taxon>
        <taxon>Chrysomeloidea</taxon>
        <taxon>Chrysomelidae</taxon>
        <taxon>Bruchinae</taxon>
        <taxon>Bruchini</taxon>
        <taxon>Callosobruchus</taxon>
    </lineage>
</organism>
<reference evidence="1 2" key="1">
    <citation type="submission" date="2019-01" db="EMBL/GenBank/DDBJ databases">
        <authorList>
            <person name="Sayadi A."/>
        </authorList>
    </citation>
    <scope>NUCLEOTIDE SEQUENCE [LARGE SCALE GENOMIC DNA]</scope>
</reference>
<evidence type="ECO:0000313" key="1">
    <source>
        <dbReference type="EMBL" id="VEN34838.1"/>
    </source>
</evidence>
<protein>
    <submittedName>
        <fullName evidence="1">Uncharacterized protein</fullName>
    </submittedName>
</protein>
<dbReference type="EMBL" id="CAACVG010001004">
    <property type="protein sequence ID" value="VEN34838.1"/>
    <property type="molecule type" value="Genomic_DNA"/>
</dbReference>
<accession>A0A653BGX3</accession>
<dbReference type="AlphaFoldDB" id="A0A653BGX3"/>
<gene>
    <name evidence="1" type="ORF">CALMAC_LOCUS905</name>
</gene>